<name>A0A9X6U3R7_BACTU</name>
<keyword evidence="1" id="KW-0472">Membrane</keyword>
<evidence type="ECO:0000256" key="1">
    <source>
        <dbReference type="SAM" id="Phobius"/>
    </source>
</evidence>
<feature type="transmembrane region" description="Helical" evidence="1">
    <location>
        <begin position="89"/>
        <end position="108"/>
    </location>
</feature>
<keyword evidence="1" id="KW-0812">Transmembrane</keyword>
<accession>A0A9X6U3R7</accession>
<feature type="transmembrane region" description="Helical" evidence="1">
    <location>
        <begin position="20"/>
        <end position="38"/>
    </location>
</feature>
<comment type="caution">
    <text evidence="2">The sequence shown here is derived from an EMBL/GenBank/DDBJ whole genome shotgun (WGS) entry which is preliminary data.</text>
</comment>
<organism evidence="2 3">
    <name type="scientific">Bacillus thuringiensis</name>
    <dbReference type="NCBI Taxonomy" id="1428"/>
    <lineage>
        <taxon>Bacteria</taxon>
        <taxon>Bacillati</taxon>
        <taxon>Bacillota</taxon>
        <taxon>Bacilli</taxon>
        <taxon>Bacillales</taxon>
        <taxon>Bacillaceae</taxon>
        <taxon>Bacillus</taxon>
        <taxon>Bacillus cereus group</taxon>
    </lineage>
</organism>
<reference evidence="2 3" key="1">
    <citation type="submission" date="2017-09" db="EMBL/GenBank/DDBJ databases">
        <title>Large-scale bioinformatics analysis of Bacillus genomes uncovers conserved roles of natural products in bacterial physiology.</title>
        <authorList>
            <consortium name="Agbiome Team Llc"/>
            <person name="Bleich R.M."/>
            <person name="Grubbs K.J."/>
            <person name="Santa Maria K.C."/>
            <person name="Allen S.E."/>
            <person name="Farag S."/>
            <person name="Shank E.A."/>
            <person name="Bowers A."/>
        </authorList>
    </citation>
    <scope>NUCLEOTIDE SEQUENCE [LARGE SCALE GENOMIC DNA]</scope>
    <source>
        <strain evidence="2 3">AFS094940</strain>
    </source>
</reference>
<dbReference type="EMBL" id="NVMD01000005">
    <property type="protein sequence ID" value="PED15876.1"/>
    <property type="molecule type" value="Genomic_DNA"/>
</dbReference>
<evidence type="ECO:0000313" key="2">
    <source>
        <dbReference type="EMBL" id="PED15876.1"/>
    </source>
</evidence>
<protein>
    <submittedName>
        <fullName evidence="2">Uncharacterized protein</fullName>
    </submittedName>
</protein>
<dbReference type="RefSeq" id="WP_070179453.1">
    <property type="nucleotide sequence ID" value="NZ_LXLH01000036.1"/>
</dbReference>
<dbReference type="AlphaFoldDB" id="A0A9X6U3R7"/>
<proteinExistence type="predicted"/>
<sequence>MNVEVFKVSIEIGWPVLKGFFSIIGFYFIICIGMGLVWGRKALIVKKMFLVFKVAFSLMLFASTLLFQYNPEANKIFFDWPNEITLIQFFLLPIILIEICLSLIEIFTPEKY</sequence>
<feature type="transmembrane region" description="Helical" evidence="1">
    <location>
        <begin position="50"/>
        <end position="69"/>
    </location>
</feature>
<gene>
    <name evidence="2" type="ORF">CON01_01690</name>
</gene>
<evidence type="ECO:0000313" key="3">
    <source>
        <dbReference type="Proteomes" id="UP000220127"/>
    </source>
</evidence>
<dbReference type="Proteomes" id="UP000220127">
    <property type="component" value="Unassembled WGS sequence"/>
</dbReference>
<keyword evidence="1" id="KW-1133">Transmembrane helix</keyword>